<dbReference type="Pfam" id="PF10648">
    <property type="entry name" value="Gmad2"/>
    <property type="match status" value="1"/>
</dbReference>
<organism evidence="2 3">
    <name type="scientific">Henriciella barbarensis</name>
    <dbReference type="NCBI Taxonomy" id="86342"/>
    <lineage>
        <taxon>Bacteria</taxon>
        <taxon>Pseudomonadati</taxon>
        <taxon>Pseudomonadota</taxon>
        <taxon>Alphaproteobacteria</taxon>
        <taxon>Hyphomonadales</taxon>
        <taxon>Hyphomonadaceae</taxon>
        <taxon>Henriciella</taxon>
    </lineage>
</organism>
<reference evidence="2 3" key="1">
    <citation type="submission" date="2018-08" db="EMBL/GenBank/DDBJ databases">
        <title>Henriciella mobilis sp. nov., isolated from seawater.</title>
        <authorList>
            <person name="Cheng H."/>
            <person name="Wu Y.-H."/>
            <person name="Xu X.-W."/>
            <person name="Guo L.-L."/>
        </authorList>
    </citation>
    <scope>NUCLEOTIDE SEQUENCE [LARGE SCALE GENOMIC DNA]</scope>
    <source>
        <strain evidence="2 3">CCUG66934</strain>
    </source>
</reference>
<evidence type="ECO:0000313" key="2">
    <source>
        <dbReference type="EMBL" id="RIJ25815.1"/>
    </source>
</evidence>
<dbReference type="OrthoDB" id="7629918at2"/>
<dbReference type="RefSeq" id="WP_119378167.1">
    <property type="nucleotide sequence ID" value="NZ_QWGB01000004.1"/>
</dbReference>
<dbReference type="EMBL" id="QWGB01000004">
    <property type="protein sequence ID" value="RIJ25815.1"/>
    <property type="molecule type" value="Genomic_DNA"/>
</dbReference>
<sequence>MLLLSEDTLETERSLMKRLLFALVLAGCAPNMPQEPEQQKDEGEQPETGAIDVSMELTLKDLEPGDEVTSPLRFSGSASGLWYSEGDFPVRIVDGQGNVIAESYASSQSNWMTEEQVPFEGDITFNVAEPTEATLIFQEDDPSGMNVPAEHPVAVVLVPSGE</sequence>
<feature type="domain" description="Bacterial spore germination immunoglobulin-like" evidence="1">
    <location>
        <begin position="63"/>
        <end position="145"/>
    </location>
</feature>
<name>A0A399R6M1_9PROT</name>
<protein>
    <recommendedName>
        <fullName evidence="1">Bacterial spore germination immunoglobulin-like domain-containing protein</fullName>
    </recommendedName>
</protein>
<gene>
    <name evidence="2" type="ORF">D1224_01460</name>
</gene>
<dbReference type="AlphaFoldDB" id="A0A399R6M1"/>
<dbReference type="InterPro" id="IPR018911">
    <property type="entry name" value="Gmad2_Ig-like_dom"/>
</dbReference>
<evidence type="ECO:0000313" key="3">
    <source>
        <dbReference type="Proteomes" id="UP000265431"/>
    </source>
</evidence>
<proteinExistence type="predicted"/>
<keyword evidence="3" id="KW-1185">Reference proteome</keyword>
<evidence type="ECO:0000259" key="1">
    <source>
        <dbReference type="Pfam" id="PF10648"/>
    </source>
</evidence>
<comment type="caution">
    <text evidence="2">The sequence shown here is derived from an EMBL/GenBank/DDBJ whole genome shotgun (WGS) entry which is preliminary data.</text>
</comment>
<dbReference type="Proteomes" id="UP000265431">
    <property type="component" value="Unassembled WGS sequence"/>
</dbReference>
<accession>A0A399R6M1</accession>